<organism evidence="2 3">
    <name type="scientific">Metarhizium robertsii</name>
    <dbReference type="NCBI Taxonomy" id="568076"/>
    <lineage>
        <taxon>Eukaryota</taxon>
        <taxon>Fungi</taxon>
        <taxon>Dikarya</taxon>
        <taxon>Ascomycota</taxon>
        <taxon>Pezizomycotina</taxon>
        <taxon>Sordariomycetes</taxon>
        <taxon>Hypocreomycetidae</taxon>
        <taxon>Hypocreales</taxon>
        <taxon>Clavicipitaceae</taxon>
        <taxon>Metarhizium</taxon>
    </lineage>
</organism>
<sequence length="419" mass="47900">MSICCFHRRLGRRSQRPASSLKQWLKHTPLMLRAKHITRWFVSRTCLTGMPSWADSDNIWKAAKYLKLGDDTAFDKVLEAVLAEKYSTHGKSYCPIGEVSTGRNKILCVLPFTTSRNLPGQSWGDPQKTGAATTVPSACVANIPQATCGISDAVLTTTVLACPIRGISPNVQASQSTFGNRDVELFKSPRCMNEEHQIPAQSVNMKPHKRDNYYGLIDFLEQRGNFDLLARKSVEERRTCFGEYLVANEPLELCESQASEPKSVERALRIFMEREDNGELERQFAEEARQVFYEGNTFVVWSGILERFLRGSYGDETSRIPVCELVRTMTMKFTSYVEIFEFLEQAVRKRRRFTRSVPVEVDYDRARHGTSPGMLRTLRVVLKILQIILYYIIKQMFLSFVRSLVWIGKRLTGRYTEAG</sequence>
<keyword evidence="1" id="KW-1133">Transmembrane helix</keyword>
<dbReference type="HOGENOM" id="CLU_655656_0_0_1"/>
<evidence type="ECO:0000256" key="1">
    <source>
        <dbReference type="SAM" id="Phobius"/>
    </source>
</evidence>
<protein>
    <submittedName>
        <fullName evidence="2">Uncharacterized protein</fullName>
    </submittedName>
</protein>
<comment type="caution">
    <text evidence="2">The sequence shown here is derived from an EMBL/GenBank/DDBJ whole genome shotgun (WGS) entry which is preliminary data.</text>
</comment>
<keyword evidence="1" id="KW-0472">Membrane</keyword>
<reference evidence="2 3" key="1">
    <citation type="submission" date="2014-02" db="EMBL/GenBank/DDBJ databases">
        <title>The genome sequence of the entomopathogenic fungus Metarhizium robertsii ARSEF 2575.</title>
        <authorList>
            <person name="Giuliano Garisto Donzelli B."/>
            <person name="Roe B.A."/>
            <person name="Macmil S.L."/>
            <person name="Krasnoff S.B."/>
            <person name="Gibson D.M."/>
        </authorList>
    </citation>
    <scope>NUCLEOTIDE SEQUENCE [LARGE SCALE GENOMIC DNA]</scope>
    <source>
        <strain evidence="2 3">ARSEF 2575</strain>
    </source>
</reference>
<proteinExistence type="predicted"/>
<evidence type="ECO:0000313" key="3">
    <source>
        <dbReference type="Proteomes" id="UP000030151"/>
    </source>
</evidence>
<dbReference type="EMBL" id="JELW01000191">
    <property type="protein sequence ID" value="EXU94657.1"/>
    <property type="molecule type" value="Genomic_DNA"/>
</dbReference>
<accession>A0A014N4S8</accession>
<dbReference type="OrthoDB" id="5102889at2759"/>
<dbReference type="Proteomes" id="UP000030151">
    <property type="component" value="Unassembled WGS sequence"/>
</dbReference>
<feature type="transmembrane region" description="Helical" evidence="1">
    <location>
        <begin position="388"/>
        <end position="407"/>
    </location>
</feature>
<keyword evidence="1" id="KW-0812">Transmembrane</keyword>
<gene>
    <name evidence="2" type="ORF">X797_012270</name>
</gene>
<evidence type="ECO:0000313" key="2">
    <source>
        <dbReference type="EMBL" id="EXU94657.1"/>
    </source>
</evidence>
<dbReference type="AlphaFoldDB" id="A0A014N4S8"/>
<name>A0A014N4S8_9HYPO</name>